<dbReference type="Pfam" id="PF03983">
    <property type="entry name" value="SHD1"/>
    <property type="match status" value="1"/>
</dbReference>
<dbReference type="OrthoDB" id="251024at2"/>
<proteinExistence type="predicted"/>
<dbReference type="Gene3D" id="2.30.30.700">
    <property type="entry name" value="SLA1 homology domain 1"/>
    <property type="match status" value="1"/>
</dbReference>
<dbReference type="InterPro" id="IPR015943">
    <property type="entry name" value="WD40/YVTN_repeat-like_dom_sf"/>
</dbReference>
<dbReference type="Proteomes" id="UP000315471">
    <property type="component" value="Unassembled WGS sequence"/>
</dbReference>
<dbReference type="AlphaFoldDB" id="A0A5C6DYF3"/>
<dbReference type="EMBL" id="SJPY01000005">
    <property type="protein sequence ID" value="TWU39899.1"/>
    <property type="molecule type" value="Genomic_DNA"/>
</dbReference>
<evidence type="ECO:0000313" key="3">
    <source>
        <dbReference type="EMBL" id="TWU39899.1"/>
    </source>
</evidence>
<dbReference type="InterPro" id="IPR036322">
    <property type="entry name" value="WD40_repeat_dom_sf"/>
</dbReference>
<dbReference type="GO" id="GO:0042802">
    <property type="term" value="F:identical protein binding"/>
    <property type="evidence" value="ECO:0007669"/>
    <property type="project" value="InterPro"/>
</dbReference>
<evidence type="ECO:0000313" key="4">
    <source>
        <dbReference type="Proteomes" id="UP000315471"/>
    </source>
</evidence>
<reference evidence="3 4" key="1">
    <citation type="submission" date="2019-02" db="EMBL/GenBank/DDBJ databases">
        <title>Deep-cultivation of Planctomycetes and their phenomic and genomic characterization uncovers novel biology.</title>
        <authorList>
            <person name="Wiegand S."/>
            <person name="Jogler M."/>
            <person name="Boedeker C."/>
            <person name="Pinto D."/>
            <person name="Vollmers J."/>
            <person name="Rivas-Marin E."/>
            <person name="Kohn T."/>
            <person name="Peeters S.H."/>
            <person name="Heuer A."/>
            <person name="Rast P."/>
            <person name="Oberbeckmann S."/>
            <person name="Bunk B."/>
            <person name="Jeske O."/>
            <person name="Meyerdierks A."/>
            <person name="Storesund J.E."/>
            <person name="Kallscheuer N."/>
            <person name="Luecker S."/>
            <person name="Lage O.M."/>
            <person name="Pohl T."/>
            <person name="Merkel B.J."/>
            <person name="Hornburger P."/>
            <person name="Mueller R.-W."/>
            <person name="Bruemmer F."/>
            <person name="Labrenz M."/>
            <person name="Spormann A.M."/>
            <person name="Op Den Camp H."/>
            <person name="Overmann J."/>
            <person name="Amann R."/>
            <person name="Jetten M.S.M."/>
            <person name="Mascher T."/>
            <person name="Medema M.H."/>
            <person name="Devos D.P."/>
            <person name="Kaster A.-K."/>
            <person name="Ovreas L."/>
            <person name="Rohde M."/>
            <person name="Galperin M.Y."/>
            <person name="Jogler C."/>
        </authorList>
    </citation>
    <scope>NUCLEOTIDE SEQUENCE [LARGE SCALE GENOMIC DNA]</scope>
    <source>
        <strain evidence="3 4">Q31b</strain>
    </source>
</reference>
<name>A0A5C6DYF3_9BACT</name>
<dbReference type="InterPro" id="IPR001680">
    <property type="entry name" value="WD40_rpt"/>
</dbReference>
<feature type="domain" description="SLA1 homology" evidence="2">
    <location>
        <begin position="26"/>
        <end position="76"/>
    </location>
</feature>
<evidence type="ECO:0000259" key="2">
    <source>
        <dbReference type="Pfam" id="PF03983"/>
    </source>
</evidence>
<protein>
    <recommendedName>
        <fullName evidence="2">SLA1 homology domain-containing protein</fullName>
    </recommendedName>
</protein>
<organism evidence="3 4">
    <name type="scientific">Novipirellula aureliae</name>
    <dbReference type="NCBI Taxonomy" id="2527966"/>
    <lineage>
        <taxon>Bacteria</taxon>
        <taxon>Pseudomonadati</taxon>
        <taxon>Planctomycetota</taxon>
        <taxon>Planctomycetia</taxon>
        <taxon>Pirellulales</taxon>
        <taxon>Pirellulaceae</taxon>
        <taxon>Novipirellula</taxon>
    </lineage>
</organism>
<dbReference type="PROSITE" id="PS50082">
    <property type="entry name" value="WD_REPEATS_2"/>
    <property type="match status" value="1"/>
</dbReference>
<evidence type="ECO:0000256" key="1">
    <source>
        <dbReference type="PROSITE-ProRule" id="PRU00221"/>
    </source>
</evidence>
<dbReference type="PANTHER" id="PTHR19879">
    <property type="entry name" value="TRANSCRIPTION INITIATION FACTOR TFIID"/>
    <property type="match status" value="1"/>
</dbReference>
<sequence>MTAAPMIRVFTTIYIVALSFVPAALGRTWTDQTGQFKVEAELVTVRQGKVYLEKSDGQVSSVPLERLSSADLTYLAGIPKYESQVRARLPKSKLLQPASSPAQPKVTVDIDELTRSGSVGQFRSDRWGYKGLAFSNDGAYLVTLGSDNVTVMDIEASTKTLYKLDGGSRSALTFSPDGKRLLAGAYDGNVLVWQFDGKGELKPERQFSIFKGEIKSIVVSPDNQHVLTTHSSSVACLWDIDTGKVLARFNDFNFGSLGATRFSRYGGQAIVTDGQIAAVIDINKRKIIQRTSLSRGSGQSAAISSDGSLIASGRTYDIHYFQTQSGQQPSTSKGKEIAWSASFSPSGELLVSGGLGKVSIWDTETGKQLREYPMGDSGYVKYVAFSPDGLHFAAIGAPIGKLVEVFRLPSQEHEH</sequence>
<dbReference type="Pfam" id="PF00400">
    <property type="entry name" value="WD40"/>
    <property type="match status" value="2"/>
</dbReference>
<dbReference type="InterPro" id="IPR007131">
    <property type="entry name" value="SHD1"/>
</dbReference>
<dbReference type="GO" id="GO:0030674">
    <property type="term" value="F:protein-macromolecule adaptor activity"/>
    <property type="evidence" value="ECO:0007669"/>
    <property type="project" value="InterPro"/>
</dbReference>
<accession>A0A5C6DYF3</accession>
<gene>
    <name evidence="3" type="ORF">Q31b_32150</name>
</gene>
<feature type="repeat" description="WD" evidence="1">
    <location>
        <begin position="171"/>
        <end position="196"/>
    </location>
</feature>
<dbReference type="PANTHER" id="PTHR19879:SF9">
    <property type="entry name" value="TRANSCRIPTION INITIATION FACTOR TFIID SUBUNIT 5"/>
    <property type="match status" value="1"/>
</dbReference>
<dbReference type="SUPFAM" id="SSF50978">
    <property type="entry name" value="WD40 repeat-like"/>
    <property type="match status" value="1"/>
</dbReference>
<dbReference type="SMART" id="SM00320">
    <property type="entry name" value="WD40"/>
    <property type="match status" value="5"/>
</dbReference>
<dbReference type="Gene3D" id="2.130.10.10">
    <property type="entry name" value="YVTN repeat-like/Quinoprotein amine dehydrogenase"/>
    <property type="match status" value="2"/>
</dbReference>
<dbReference type="RefSeq" id="WP_146600565.1">
    <property type="nucleotide sequence ID" value="NZ_SJPY01000005.1"/>
</dbReference>
<dbReference type="GO" id="GO:0008092">
    <property type="term" value="F:cytoskeletal protein binding"/>
    <property type="evidence" value="ECO:0007669"/>
    <property type="project" value="InterPro"/>
</dbReference>
<comment type="caution">
    <text evidence="3">The sequence shown here is derived from an EMBL/GenBank/DDBJ whole genome shotgun (WGS) entry which is preliminary data.</text>
</comment>
<keyword evidence="1" id="KW-0853">WD repeat</keyword>
<dbReference type="GO" id="GO:0043130">
    <property type="term" value="F:ubiquitin binding"/>
    <property type="evidence" value="ECO:0007669"/>
    <property type="project" value="InterPro"/>
</dbReference>
<keyword evidence="4" id="KW-1185">Reference proteome</keyword>